<protein>
    <recommendedName>
        <fullName evidence="2">PSP1 C-terminal domain-containing protein</fullName>
    </recommendedName>
</protein>
<dbReference type="Pfam" id="PF04468">
    <property type="entry name" value="PSP1"/>
    <property type="match status" value="1"/>
</dbReference>
<evidence type="ECO:0000313" key="3">
    <source>
        <dbReference type="EMBL" id="HJG87034.1"/>
    </source>
</evidence>
<dbReference type="InterPro" id="IPR047767">
    <property type="entry name" value="PSP1-like"/>
</dbReference>
<dbReference type="PANTHER" id="PTHR43830">
    <property type="entry name" value="PROTEIN PSP1"/>
    <property type="match status" value="1"/>
</dbReference>
<accession>A0A921MNF1</accession>
<organism evidence="3 4">
    <name type="scientific">Pseudoflavonifractor capillosus</name>
    <dbReference type="NCBI Taxonomy" id="106588"/>
    <lineage>
        <taxon>Bacteria</taxon>
        <taxon>Bacillati</taxon>
        <taxon>Bacillota</taxon>
        <taxon>Clostridia</taxon>
        <taxon>Eubacteriales</taxon>
        <taxon>Oscillospiraceae</taxon>
        <taxon>Pseudoflavonifractor</taxon>
    </lineage>
</organism>
<evidence type="ECO:0000259" key="2">
    <source>
        <dbReference type="PROSITE" id="PS51411"/>
    </source>
</evidence>
<dbReference type="Proteomes" id="UP000760668">
    <property type="component" value="Unassembled WGS sequence"/>
</dbReference>
<dbReference type="GO" id="GO:0005737">
    <property type="term" value="C:cytoplasm"/>
    <property type="evidence" value="ECO:0007669"/>
    <property type="project" value="TreeGrafter"/>
</dbReference>
<evidence type="ECO:0000256" key="1">
    <source>
        <dbReference type="SAM" id="MobiDB-lite"/>
    </source>
</evidence>
<comment type="caution">
    <text evidence="3">The sequence shown here is derived from an EMBL/GenBank/DDBJ whole genome shotgun (WGS) entry which is preliminary data.</text>
</comment>
<feature type="compositionally biased region" description="Basic residues" evidence="1">
    <location>
        <begin position="436"/>
        <end position="447"/>
    </location>
</feature>
<dbReference type="PROSITE" id="PS51411">
    <property type="entry name" value="PSP1_C"/>
    <property type="match status" value="1"/>
</dbReference>
<feature type="domain" description="PSP1 C-terminal" evidence="2">
    <location>
        <begin position="61"/>
        <end position="146"/>
    </location>
</feature>
<sequence length="461" mass="51339">MTEIISVRFKSGGKEYYFDPRGTQVRAGQGVIIETSRGIEYGECVKGNTMVEDESVVAPLRPLVRIATEKDLDTVARNREKEKKAFQICQEKIADHGLDMKLVEVEYNFEGNKILFFFTSEGRVDFRALVKDLAGVFHTRIELRQIGVRDEAKMLGGLGICGRPFCCASFLDDFQPVSIKMAKTQSLSLNPTKISGTCGRLMCCLKYEQDAYEDAVKRMPKNESFVETPEGVGTVSQVNLLRETVKVRLDDAPESPRCFHNCEICVVRNGKGKRPEGYVAPPPEELAKLRKVTPPPEDPEEKLRSSLGTALTGLGLTASVQTGEEKQAEGAKSGRSRGRGRNKGGEGRSEQPPRQNQEGRPQKKQEPRRGEQKRQESRALPEGKPRQEKRADRPQQKPRGDRPRQERPPQQAQQPKAKPAEAVSPAPAAEGGEKKPTRHRHRRYRPRPKGEGGGNPPAPQA</sequence>
<name>A0A921MNF1_9FIRM</name>
<reference evidence="3" key="2">
    <citation type="submission" date="2021-09" db="EMBL/GenBank/DDBJ databases">
        <authorList>
            <person name="Gilroy R."/>
        </authorList>
    </citation>
    <scope>NUCLEOTIDE SEQUENCE</scope>
    <source>
        <strain evidence="3">CHK179-5677</strain>
    </source>
</reference>
<dbReference type="InterPro" id="IPR007557">
    <property type="entry name" value="PSP1_C"/>
</dbReference>
<gene>
    <name evidence="3" type="ORF">K8V01_08445</name>
</gene>
<evidence type="ECO:0000313" key="4">
    <source>
        <dbReference type="Proteomes" id="UP000760668"/>
    </source>
</evidence>
<feature type="compositionally biased region" description="Low complexity" evidence="1">
    <location>
        <begin position="305"/>
        <end position="319"/>
    </location>
</feature>
<dbReference type="NCBIfam" id="NF041131">
    <property type="entry name" value="RicT_YaaT_fam"/>
    <property type="match status" value="1"/>
</dbReference>
<reference evidence="3" key="1">
    <citation type="journal article" date="2021" name="PeerJ">
        <title>Extensive microbial diversity within the chicken gut microbiome revealed by metagenomics and culture.</title>
        <authorList>
            <person name="Gilroy R."/>
            <person name="Ravi A."/>
            <person name="Getino M."/>
            <person name="Pursley I."/>
            <person name="Horton D.L."/>
            <person name="Alikhan N.F."/>
            <person name="Baker D."/>
            <person name="Gharbi K."/>
            <person name="Hall N."/>
            <person name="Watson M."/>
            <person name="Adriaenssens E.M."/>
            <person name="Foster-Nyarko E."/>
            <person name="Jarju S."/>
            <person name="Secka A."/>
            <person name="Antonio M."/>
            <person name="Oren A."/>
            <person name="Chaudhuri R.R."/>
            <person name="La Ragione R."/>
            <person name="Hildebrand F."/>
            <person name="Pallen M.J."/>
        </authorList>
    </citation>
    <scope>NUCLEOTIDE SEQUENCE</scope>
    <source>
        <strain evidence="3">CHK179-5677</strain>
    </source>
</reference>
<proteinExistence type="predicted"/>
<dbReference type="AlphaFoldDB" id="A0A921MNF1"/>
<feature type="region of interest" description="Disordered" evidence="1">
    <location>
        <begin position="273"/>
        <end position="461"/>
    </location>
</feature>
<dbReference type="EMBL" id="DYUC01000084">
    <property type="protein sequence ID" value="HJG87034.1"/>
    <property type="molecule type" value="Genomic_DNA"/>
</dbReference>
<feature type="compositionally biased region" description="Low complexity" evidence="1">
    <location>
        <begin position="408"/>
        <end position="430"/>
    </location>
</feature>
<feature type="compositionally biased region" description="Basic and acidic residues" evidence="1">
    <location>
        <begin position="360"/>
        <end position="407"/>
    </location>
</feature>
<dbReference type="PANTHER" id="PTHR43830:SF3">
    <property type="entry name" value="PROTEIN PSP1"/>
    <property type="match status" value="1"/>
</dbReference>
<dbReference type="RefSeq" id="WP_295368284.1">
    <property type="nucleotide sequence ID" value="NZ_DYUC01000084.1"/>
</dbReference>